<dbReference type="EMBL" id="FNBN01000008">
    <property type="protein sequence ID" value="SDH03319.1"/>
    <property type="molecule type" value="Genomic_DNA"/>
</dbReference>
<dbReference type="Pfam" id="PF13573">
    <property type="entry name" value="SprB"/>
    <property type="match status" value="4"/>
</dbReference>
<dbReference type="OrthoDB" id="601690at2"/>
<dbReference type="STRING" id="104663.SAMN04488121_108118"/>
<proteinExistence type="predicted"/>
<accession>A0A1G7Z403</accession>
<gene>
    <name evidence="1" type="ORF">SAMN04488121_108118</name>
</gene>
<protein>
    <submittedName>
        <fullName evidence="1">Por secretion system C-terminal sorting domain-containing protein</fullName>
    </submittedName>
</protein>
<reference evidence="1 2" key="1">
    <citation type="submission" date="2016-10" db="EMBL/GenBank/DDBJ databases">
        <authorList>
            <person name="de Groot N.N."/>
        </authorList>
    </citation>
    <scope>NUCLEOTIDE SEQUENCE [LARGE SCALE GENOMIC DNA]</scope>
    <source>
        <strain evidence="1 2">DSM 527</strain>
    </source>
</reference>
<evidence type="ECO:0000313" key="2">
    <source>
        <dbReference type="Proteomes" id="UP000199045"/>
    </source>
</evidence>
<dbReference type="NCBIfam" id="TIGR04183">
    <property type="entry name" value="Por_Secre_tail"/>
    <property type="match status" value="1"/>
</dbReference>
<organism evidence="1 2">
    <name type="scientific">Chitinophaga filiformis</name>
    <name type="common">Myxococcus filiformis</name>
    <name type="synonym">Flexibacter filiformis</name>
    <dbReference type="NCBI Taxonomy" id="104663"/>
    <lineage>
        <taxon>Bacteria</taxon>
        <taxon>Pseudomonadati</taxon>
        <taxon>Bacteroidota</taxon>
        <taxon>Chitinophagia</taxon>
        <taxon>Chitinophagales</taxon>
        <taxon>Chitinophagaceae</taxon>
        <taxon>Chitinophaga</taxon>
    </lineage>
</organism>
<dbReference type="Proteomes" id="UP000199045">
    <property type="component" value="Unassembled WGS sequence"/>
</dbReference>
<dbReference type="InterPro" id="IPR026444">
    <property type="entry name" value="Secre_tail"/>
</dbReference>
<name>A0A1G7Z403_CHIFI</name>
<dbReference type="InterPro" id="IPR025667">
    <property type="entry name" value="SprB_repeat"/>
</dbReference>
<sequence length="1327" mass="141599">MTQNSKGRMRLALFLLLIGTMLLYSTRSFAQMDGKQQVYMYLLIDRDYPYEDFGSLIVKDGNPDVVTLSQLGYNSDFDIQSGYISLWIGDVSYTLNNPYGYGVDVQSPAIPYDPEMLFPLGNDALSIISDPNSRIKEEIPYTICTAYRENNSPIVFRARWVYAMSAPLTLQSASFGTRICANQGVSLRPAGENVVTGSNDFVAWSTEYEYQLTDGIWRPLNSGGSAYGTGFLPYQVIPELRNGIQTVKFRYRMKAVYPSHTYYSPYSVTTPSIEILPAAPTIAAGGIHTTPSCAGNQNNGTVTIPGSAINGGFPTIRWLLRSGTQNEACDPAIGNCGALDKWSDGAVPAANDISITGLAPGNYTLWMINPAADAGSCFTPYPVVIPELPPLTITENTAQHVNVSCFNANDGSISVTAAGADETASYAFTLLSGGIAVQPETTVSGKTFTWNNLIAGTYKVQVKNSSCSTVPAFTGDIVISQPGHLTGALVATSPLCASPGDGTISMLANGTASAYQFNLYNNGTLVKQATVSANTYTFTDLAGGTYRAEIINNDAPLCPAWDSTVTLSTLVPLTVKFVSKDSVSCFGGNDGRLEVTAEGGSGSYTYTLTGNGLNKTSTTGIFTDLPAGDYTITLKNQGTACNDESTLTATIFQRTALNMQLTQTPIGCDAQTGAIIKAIVTGGSGSYSYDWQQLKNGVWTSGTFWFDTDTQIDDLSAGTYRVIITDRKSPACNVISAETTVQAVSEMQITNVKVQDAVCLADGAHISITTTGGDGAYLYEWSLDGSTYHAFTATTALTTAGNYKFRVFDGRGCMLAAPATYAVTLPSQPLSFSTVLSDYNGYNVSCKGNGNGYVQITATGGNGGSYTGYTYAIDNGAYGTSSRIENITAGTHQLHVKDGRGCISTQPVTMTEPASVLGLRVTEKEHPGCGADPIGHITVAPEGGTSPYKYAINNGTWQDSPVFTGLSAGDYIFRIRDAGACIDDTTVTLTATYAPISTTADVTDVKCYGESNGAVKLHVSGGDGNYSYQWNTPSFSGGAAENMPAGDYTINIADDKGCKQTVTYTVDQPEKLELALTSTSICEGASDGSIDATVSGGTTPYKYSLDQSSWLNAGSFKGLSEGKYHLAVQDTHGCEASGEVTISKTNIKPEVNFLVASRRNAFDTLVMKDISLPEPDNISWSYDPKAVLLGYDNGTPLIKFTDPGSYWVEMTATFGACTYTVRKDLEIAAYDPQAGPGYSVPVQVIDTVMMSPNPNNGNFNFKIKLNRKQQIVAYVYDMNGIIAGKKQYAPTLQVDDSFSVGGSVTGTFILRVITETESRDVRFIISR</sequence>
<evidence type="ECO:0000313" key="1">
    <source>
        <dbReference type="EMBL" id="SDH03319.1"/>
    </source>
</evidence>